<dbReference type="PANTHER" id="PTHR44169:SF6">
    <property type="entry name" value="NADPH-DEPENDENT 1-ACYLDIHYDROXYACETONE PHOSPHATE REDUCTASE"/>
    <property type="match status" value="1"/>
</dbReference>
<evidence type="ECO:0000313" key="4">
    <source>
        <dbReference type="EMBL" id="TDO54271.1"/>
    </source>
</evidence>
<comment type="similarity">
    <text evidence="1 3">Belongs to the short-chain dehydrogenases/reductases (SDR) family.</text>
</comment>
<dbReference type="AlphaFoldDB" id="A0A4R6KP61"/>
<dbReference type="GO" id="GO:0016491">
    <property type="term" value="F:oxidoreductase activity"/>
    <property type="evidence" value="ECO:0007669"/>
    <property type="project" value="UniProtKB-KW"/>
</dbReference>
<dbReference type="InterPro" id="IPR036291">
    <property type="entry name" value="NAD(P)-bd_dom_sf"/>
</dbReference>
<dbReference type="PRINTS" id="PR00080">
    <property type="entry name" value="SDRFAMILY"/>
</dbReference>
<name>A0A4R6KP61_9ACTN</name>
<evidence type="ECO:0000256" key="1">
    <source>
        <dbReference type="ARBA" id="ARBA00006484"/>
    </source>
</evidence>
<dbReference type="PANTHER" id="PTHR44169">
    <property type="entry name" value="NADPH-DEPENDENT 1-ACYLDIHYDROXYACETONE PHOSPHATE REDUCTASE"/>
    <property type="match status" value="1"/>
</dbReference>
<organism evidence="4 5">
    <name type="scientific">Kribbella caucasensis</name>
    <dbReference type="NCBI Taxonomy" id="2512215"/>
    <lineage>
        <taxon>Bacteria</taxon>
        <taxon>Bacillati</taxon>
        <taxon>Actinomycetota</taxon>
        <taxon>Actinomycetes</taxon>
        <taxon>Propionibacteriales</taxon>
        <taxon>Kribbellaceae</taxon>
        <taxon>Kribbella</taxon>
    </lineage>
</organism>
<gene>
    <name evidence="4" type="ORF">EV643_10152</name>
</gene>
<comment type="caution">
    <text evidence="4">The sequence shown here is derived from an EMBL/GenBank/DDBJ whole genome shotgun (WGS) entry which is preliminary data.</text>
</comment>
<reference evidence="4 5" key="1">
    <citation type="submission" date="2019-03" db="EMBL/GenBank/DDBJ databases">
        <title>Genomic Encyclopedia of Type Strains, Phase III (KMG-III): the genomes of soil and plant-associated and newly described type strains.</title>
        <authorList>
            <person name="Whitman W."/>
        </authorList>
    </citation>
    <scope>NUCLEOTIDE SEQUENCE [LARGE SCALE GENOMIC DNA]</scope>
    <source>
        <strain evidence="4 5">VKM Ac-2527</strain>
    </source>
</reference>
<accession>A0A4R6KP61</accession>
<dbReference type="PROSITE" id="PS00061">
    <property type="entry name" value="ADH_SHORT"/>
    <property type="match status" value="1"/>
</dbReference>
<dbReference type="Pfam" id="PF00106">
    <property type="entry name" value="adh_short"/>
    <property type="match status" value="1"/>
</dbReference>
<sequence>MKLSGNTIFLTGGTSGIGLGLALRFRALGNKVIISGRRKELLDSLAAEYDGLETVELDVADPDSIDRAFDQVTNAHPELNVLITMAGIMQPENLLDPDHLRIAEETITINLLGTIRTATLFTPFLTTKPDATILTVSSGLAFLPLTLTPTYSATKAAVHSYTQSLRSQLAPTGVQVIELVPPAVRTALMNQENAEHAMPLDEYLTETMDLLRDQPDAAEILVDRVGLLRFAEPRGDYEQTFTMLNGAH</sequence>
<dbReference type="SUPFAM" id="SSF51735">
    <property type="entry name" value="NAD(P)-binding Rossmann-fold domains"/>
    <property type="match status" value="1"/>
</dbReference>
<dbReference type="Proteomes" id="UP000295388">
    <property type="component" value="Unassembled WGS sequence"/>
</dbReference>
<dbReference type="EMBL" id="SNWQ01000001">
    <property type="protein sequence ID" value="TDO54271.1"/>
    <property type="molecule type" value="Genomic_DNA"/>
</dbReference>
<evidence type="ECO:0000313" key="5">
    <source>
        <dbReference type="Proteomes" id="UP000295388"/>
    </source>
</evidence>
<dbReference type="Gene3D" id="3.40.50.720">
    <property type="entry name" value="NAD(P)-binding Rossmann-like Domain"/>
    <property type="match status" value="1"/>
</dbReference>
<evidence type="ECO:0000256" key="3">
    <source>
        <dbReference type="RuleBase" id="RU000363"/>
    </source>
</evidence>
<keyword evidence="2" id="KW-0560">Oxidoreductase</keyword>
<dbReference type="InterPro" id="IPR020904">
    <property type="entry name" value="Sc_DH/Rdtase_CS"/>
</dbReference>
<dbReference type="RefSeq" id="WP_133797885.1">
    <property type="nucleotide sequence ID" value="NZ_SNWQ01000001.1"/>
</dbReference>
<keyword evidence="5" id="KW-1185">Reference proteome</keyword>
<evidence type="ECO:0000256" key="2">
    <source>
        <dbReference type="ARBA" id="ARBA00023002"/>
    </source>
</evidence>
<dbReference type="InterPro" id="IPR002347">
    <property type="entry name" value="SDR_fam"/>
</dbReference>
<dbReference type="PRINTS" id="PR00081">
    <property type="entry name" value="GDHRDH"/>
</dbReference>
<dbReference type="OrthoDB" id="158573at2"/>
<proteinExistence type="inferred from homology"/>
<protein>
    <submittedName>
        <fullName evidence="4">Short-subunit dehydrogenase involved in D-alanine esterification of teichoic acids</fullName>
    </submittedName>
</protein>